<evidence type="ECO:0000259" key="2">
    <source>
        <dbReference type="PROSITE" id="PS50157"/>
    </source>
</evidence>
<dbReference type="EMBL" id="BDDD01000328">
    <property type="protein sequence ID" value="GAV63983.1"/>
    <property type="molecule type" value="Genomic_DNA"/>
</dbReference>
<protein>
    <recommendedName>
        <fullName evidence="2">C2H2-type domain-containing protein</fullName>
    </recommendedName>
</protein>
<reference evidence="4" key="1">
    <citation type="submission" date="2016-04" db="EMBL/GenBank/DDBJ databases">
        <title>Cephalotus genome sequencing.</title>
        <authorList>
            <person name="Fukushima K."/>
            <person name="Hasebe M."/>
            <person name="Fang X."/>
        </authorList>
    </citation>
    <scope>NUCLEOTIDE SEQUENCE [LARGE SCALE GENOMIC DNA]</scope>
    <source>
        <strain evidence="4">cv. St1</strain>
    </source>
</reference>
<dbReference type="GO" id="GO:0008270">
    <property type="term" value="F:zinc ion binding"/>
    <property type="evidence" value="ECO:0007669"/>
    <property type="project" value="UniProtKB-KW"/>
</dbReference>
<proteinExistence type="predicted"/>
<dbReference type="InParanoid" id="A0A1Q3B895"/>
<keyword evidence="1" id="KW-0862">Zinc</keyword>
<gene>
    <name evidence="3" type="ORF">CFOL_v3_07501</name>
</gene>
<evidence type="ECO:0000313" key="3">
    <source>
        <dbReference type="EMBL" id="GAV63983.1"/>
    </source>
</evidence>
<dbReference type="PROSITE" id="PS50157">
    <property type="entry name" value="ZINC_FINGER_C2H2_2"/>
    <property type="match status" value="1"/>
</dbReference>
<dbReference type="SUPFAM" id="SSF57667">
    <property type="entry name" value="beta-beta-alpha zinc fingers"/>
    <property type="match status" value="1"/>
</dbReference>
<keyword evidence="1" id="KW-0479">Metal-binding</keyword>
<evidence type="ECO:0000313" key="4">
    <source>
        <dbReference type="Proteomes" id="UP000187406"/>
    </source>
</evidence>
<keyword evidence="4" id="KW-1185">Reference proteome</keyword>
<dbReference type="OrthoDB" id="1512953at2759"/>
<evidence type="ECO:0000256" key="1">
    <source>
        <dbReference type="PROSITE-ProRule" id="PRU00042"/>
    </source>
</evidence>
<accession>A0A1Q3B895</accession>
<dbReference type="InterPro" id="IPR013087">
    <property type="entry name" value="Znf_C2H2_type"/>
</dbReference>
<comment type="caution">
    <text evidence="3">The sequence shown here is derived from an EMBL/GenBank/DDBJ whole genome shotgun (WGS) entry which is preliminary data.</text>
</comment>
<feature type="domain" description="C2H2-type" evidence="2">
    <location>
        <begin position="19"/>
        <end position="46"/>
    </location>
</feature>
<name>A0A1Q3B895_CEPFO</name>
<dbReference type="InterPro" id="IPR036236">
    <property type="entry name" value="Znf_C2H2_sf"/>
</dbReference>
<dbReference type="PROSITE" id="PS00028">
    <property type="entry name" value="ZINC_FINGER_C2H2_1"/>
    <property type="match status" value="1"/>
</dbReference>
<dbReference type="AlphaFoldDB" id="A0A1Q3B895"/>
<keyword evidence="1" id="KW-0863">Zinc-finger</keyword>
<organism evidence="3 4">
    <name type="scientific">Cephalotus follicularis</name>
    <name type="common">Albany pitcher plant</name>
    <dbReference type="NCBI Taxonomy" id="3775"/>
    <lineage>
        <taxon>Eukaryota</taxon>
        <taxon>Viridiplantae</taxon>
        <taxon>Streptophyta</taxon>
        <taxon>Embryophyta</taxon>
        <taxon>Tracheophyta</taxon>
        <taxon>Spermatophyta</taxon>
        <taxon>Magnoliopsida</taxon>
        <taxon>eudicotyledons</taxon>
        <taxon>Gunneridae</taxon>
        <taxon>Pentapetalae</taxon>
        <taxon>rosids</taxon>
        <taxon>fabids</taxon>
        <taxon>Oxalidales</taxon>
        <taxon>Cephalotaceae</taxon>
        <taxon>Cephalotus</taxon>
    </lineage>
</organism>
<dbReference type="Proteomes" id="UP000187406">
    <property type="component" value="Unassembled WGS sequence"/>
</dbReference>
<sequence length="164" mass="17869">MEGISNPKQNTAATRRPKYKCLRCERVFDTSNALGGHQNAHRIEGGLKAMSPVLAAVLSHPIPLDDDDEPTTELGLHMGLDGQGDVSMAGNGSHRGHPNVNPVTEESPEENLTKDLLGEWVLMNVERSPERTFTNYNVRVSEGHEGGEVTSNANNIDLELKLGF</sequence>